<dbReference type="AlphaFoldDB" id="A0AAN8S2T0"/>
<evidence type="ECO:0000313" key="1">
    <source>
        <dbReference type="EMBL" id="KAK6628940.1"/>
    </source>
</evidence>
<sequence length="65" mass="7249">MLRYSDALRLQESPIYAFQNPRGSNLRARAGARARARAGGLIEKLPLQVTTGNFSLVFIEQDNKT</sequence>
<reference evidence="1 2" key="1">
    <citation type="submission" date="2023-10" db="EMBL/GenBank/DDBJ databases">
        <title>Genomes of two closely related lineages of the louse Polyplax serrata with different host specificities.</title>
        <authorList>
            <person name="Martinu J."/>
            <person name="Tarabai H."/>
            <person name="Stefka J."/>
            <person name="Hypsa V."/>
        </authorList>
    </citation>
    <scope>NUCLEOTIDE SEQUENCE [LARGE SCALE GENOMIC DNA]</scope>
    <source>
        <strain evidence="1">HR10_N</strain>
    </source>
</reference>
<dbReference type="EMBL" id="JAWJWE010000036">
    <property type="protein sequence ID" value="KAK6628940.1"/>
    <property type="molecule type" value="Genomic_DNA"/>
</dbReference>
<protein>
    <submittedName>
        <fullName evidence="1">Uncharacterized protein</fullName>
    </submittedName>
</protein>
<dbReference type="Proteomes" id="UP001372834">
    <property type="component" value="Unassembled WGS sequence"/>
</dbReference>
<accession>A0AAN8S2T0</accession>
<organism evidence="1 2">
    <name type="scientific">Polyplax serrata</name>
    <name type="common">Common mouse louse</name>
    <dbReference type="NCBI Taxonomy" id="468196"/>
    <lineage>
        <taxon>Eukaryota</taxon>
        <taxon>Metazoa</taxon>
        <taxon>Ecdysozoa</taxon>
        <taxon>Arthropoda</taxon>
        <taxon>Hexapoda</taxon>
        <taxon>Insecta</taxon>
        <taxon>Pterygota</taxon>
        <taxon>Neoptera</taxon>
        <taxon>Paraneoptera</taxon>
        <taxon>Psocodea</taxon>
        <taxon>Troctomorpha</taxon>
        <taxon>Phthiraptera</taxon>
        <taxon>Anoplura</taxon>
        <taxon>Polyplacidae</taxon>
        <taxon>Polyplax</taxon>
    </lineage>
</organism>
<name>A0AAN8S2T0_POLSC</name>
<evidence type="ECO:0000313" key="2">
    <source>
        <dbReference type="Proteomes" id="UP001372834"/>
    </source>
</evidence>
<comment type="caution">
    <text evidence="1">The sequence shown here is derived from an EMBL/GenBank/DDBJ whole genome shotgun (WGS) entry which is preliminary data.</text>
</comment>
<proteinExistence type="predicted"/>
<gene>
    <name evidence="1" type="ORF">RUM43_002757</name>
</gene>